<dbReference type="Proteomes" id="UP001589733">
    <property type="component" value="Unassembled WGS sequence"/>
</dbReference>
<dbReference type="Pfam" id="PF02517">
    <property type="entry name" value="Rce1-like"/>
    <property type="match status" value="1"/>
</dbReference>
<dbReference type="InterPro" id="IPR003675">
    <property type="entry name" value="Rce1/LyrA-like_dom"/>
</dbReference>
<dbReference type="RefSeq" id="WP_380014817.1">
    <property type="nucleotide sequence ID" value="NZ_JBHLYR010000060.1"/>
</dbReference>
<keyword evidence="5" id="KW-1185">Reference proteome</keyword>
<evidence type="ECO:0000313" key="4">
    <source>
        <dbReference type="EMBL" id="MFB9994308.1"/>
    </source>
</evidence>
<evidence type="ECO:0000259" key="3">
    <source>
        <dbReference type="Pfam" id="PF02517"/>
    </source>
</evidence>
<feature type="region of interest" description="Disordered" evidence="1">
    <location>
        <begin position="1"/>
        <end position="35"/>
    </location>
</feature>
<feature type="domain" description="CAAX prenyl protease 2/Lysostaphin resistance protein A-like" evidence="3">
    <location>
        <begin position="147"/>
        <end position="233"/>
    </location>
</feature>
<protein>
    <submittedName>
        <fullName evidence="4">Lysostaphin resistance A-like protein</fullName>
    </submittedName>
</protein>
<gene>
    <name evidence="4" type="ORF">ACFFLM_20330</name>
</gene>
<dbReference type="EMBL" id="JBHLYR010000060">
    <property type="protein sequence ID" value="MFB9994308.1"/>
    <property type="molecule type" value="Genomic_DNA"/>
</dbReference>
<keyword evidence="2" id="KW-0472">Membrane</keyword>
<evidence type="ECO:0000256" key="1">
    <source>
        <dbReference type="SAM" id="MobiDB-lite"/>
    </source>
</evidence>
<feature type="transmembrane region" description="Helical" evidence="2">
    <location>
        <begin position="147"/>
        <end position="166"/>
    </location>
</feature>
<keyword evidence="2" id="KW-0812">Transmembrane</keyword>
<comment type="caution">
    <text evidence="4">The sequence shown here is derived from an EMBL/GenBank/DDBJ whole genome shotgun (WGS) entry which is preliminary data.</text>
</comment>
<feature type="transmembrane region" description="Helical" evidence="2">
    <location>
        <begin position="264"/>
        <end position="285"/>
    </location>
</feature>
<sequence length="335" mass="34983">MTAPDAPSTPPQAQPEQPTPAWPTDQTPVRPPTDSGIRAVDGNRAALTLLLSQNIVSAVLMSRGVPLGTALLLSFVANVILALTLFRPVMRALVQDSRWRTPPSWGLAIAAFVLAFLASRAFALFFVVLFPSGADAIPQFLSRGPDVWALLLAAGLLIPFAEEVAFRGLMMRGHERAAGFTVAALTVSIAFAVAHGVPASVAGILPLAYALARLTQHTGSLWNGVIVHALNNSIAVGLGAFLAGRNLPDPTETGDLLRNPALTMPLAVGALLFGGVVLLVLHLWLVPRPDPAVKSAPGPWLSAAYVGVVLFGVLAALLTLPAVAQVFANLQGALR</sequence>
<organism evidence="4 5">
    <name type="scientific">Deinococcus oregonensis</name>
    <dbReference type="NCBI Taxonomy" id="1805970"/>
    <lineage>
        <taxon>Bacteria</taxon>
        <taxon>Thermotogati</taxon>
        <taxon>Deinococcota</taxon>
        <taxon>Deinococci</taxon>
        <taxon>Deinococcales</taxon>
        <taxon>Deinococcaceae</taxon>
        <taxon>Deinococcus</taxon>
    </lineage>
</organism>
<feature type="transmembrane region" description="Helical" evidence="2">
    <location>
        <begin position="221"/>
        <end position="243"/>
    </location>
</feature>
<feature type="transmembrane region" description="Helical" evidence="2">
    <location>
        <begin position="107"/>
        <end position="127"/>
    </location>
</feature>
<keyword evidence="2" id="KW-1133">Transmembrane helix</keyword>
<feature type="transmembrane region" description="Helical" evidence="2">
    <location>
        <begin position="178"/>
        <end position="209"/>
    </location>
</feature>
<feature type="compositionally biased region" description="Pro residues" evidence="1">
    <location>
        <begin position="7"/>
        <end position="21"/>
    </location>
</feature>
<name>A0ABV6B3H7_9DEIO</name>
<proteinExistence type="predicted"/>
<feature type="transmembrane region" description="Helical" evidence="2">
    <location>
        <begin position="67"/>
        <end position="86"/>
    </location>
</feature>
<accession>A0ABV6B3H7</accession>
<reference evidence="4 5" key="1">
    <citation type="submission" date="2024-09" db="EMBL/GenBank/DDBJ databases">
        <authorList>
            <person name="Sun Q."/>
            <person name="Mori K."/>
        </authorList>
    </citation>
    <scope>NUCLEOTIDE SEQUENCE [LARGE SCALE GENOMIC DNA]</scope>
    <source>
        <strain evidence="4 5">JCM 13503</strain>
    </source>
</reference>
<feature type="transmembrane region" description="Helical" evidence="2">
    <location>
        <begin position="305"/>
        <end position="328"/>
    </location>
</feature>
<evidence type="ECO:0000313" key="5">
    <source>
        <dbReference type="Proteomes" id="UP001589733"/>
    </source>
</evidence>
<evidence type="ECO:0000256" key="2">
    <source>
        <dbReference type="SAM" id="Phobius"/>
    </source>
</evidence>